<dbReference type="CDD" id="cd11054">
    <property type="entry name" value="CYP24A1-like"/>
    <property type="match status" value="1"/>
</dbReference>
<keyword evidence="3 8" id="KW-0349">Heme</keyword>
<proteinExistence type="inferred from homology"/>
<evidence type="ECO:0000256" key="9">
    <source>
        <dbReference type="RuleBase" id="RU000461"/>
    </source>
</evidence>
<dbReference type="GO" id="GO:0020037">
    <property type="term" value="F:heme binding"/>
    <property type="evidence" value="ECO:0007669"/>
    <property type="project" value="InterPro"/>
</dbReference>
<comment type="cofactor">
    <cofactor evidence="1 8">
        <name>heme</name>
        <dbReference type="ChEBI" id="CHEBI:30413"/>
    </cofactor>
</comment>
<comment type="caution">
    <text evidence="11">The sequence shown here is derived from an EMBL/GenBank/DDBJ whole genome shotgun (WGS) entry which is preliminary data.</text>
</comment>
<evidence type="ECO:0000256" key="3">
    <source>
        <dbReference type="ARBA" id="ARBA00022617"/>
    </source>
</evidence>
<feature type="non-terminal residue" evidence="11">
    <location>
        <position position="602"/>
    </location>
</feature>
<organism evidence="11 12">
    <name type="scientific">Tigriopus californicus</name>
    <name type="common">Marine copepod</name>
    <dbReference type="NCBI Taxonomy" id="6832"/>
    <lineage>
        <taxon>Eukaryota</taxon>
        <taxon>Metazoa</taxon>
        <taxon>Ecdysozoa</taxon>
        <taxon>Arthropoda</taxon>
        <taxon>Crustacea</taxon>
        <taxon>Multicrustacea</taxon>
        <taxon>Hexanauplia</taxon>
        <taxon>Copepoda</taxon>
        <taxon>Harpacticoida</taxon>
        <taxon>Harpacticidae</taxon>
        <taxon>Tigriopus</taxon>
    </lineage>
</organism>
<evidence type="ECO:0000256" key="1">
    <source>
        <dbReference type="ARBA" id="ARBA00001971"/>
    </source>
</evidence>
<dbReference type="PRINTS" id="PR00385">
    <property type="entry name" value="P450"/>
</dbReference>
<feature type="non-terminal residue" evidence="11">
    <location>
        <position position="1"/>
    </location>
</feature>
<dbReference type="Pfam" id="PF00067">
    <property type="entry name" value="p450"/>
    <property type="match status" value="1"/>
</dbReference>
<evidence type="ECO:0000256" key="7">
    <source>
        <dbReference type="ARBA" id="ARBA00023033"/>
    </source>
</evidence>
<evidence type="ECO:0000313" key="12">
    <source>
        <dbReference type="Proteomes" id="UP000318571"/>
    </source>
</evidence>
<dbReference type="GO" id="GO:0005506">
    <property type="term" value="F:iron ion binding"/>
    <property type="evidence" value="ECO:0007669"/>
    <property type="project" value="InterPro"/>
</dbReference>
<evidence type="ECO:0000256" key="2">
    <source>
        <dbReference type="ARBA" id="ARBA00010617"/>
    </source>
</evidence>
<dbReference type="GO" id="GO:0004497">
    <property type="term" value="F:monooxygenase activity"/>
    <property type="evidence" value="ECO:0007669"/>
    <property type="project" value="UniProtKB-KW"/>
</dbReference>
<evidence type="ECO:0000256" key="5">
    <source>
        <dbReference type="ARBA" id="ARBA00023002"/>
    </source>
</evidence>
<name>A0A553PKR4_TIGCA</name>
<dbReference type="InterPro" id="IPR036396">
    <property type="entry name" value="Cyt_P450_sf"/>
</dbReference>
<dbReference type="SUPFAM" id="SSF48264">
    <property type="entry name" value="Cytochrome P450"/>
    <property type="match status" value="1"/>
</dbReference>
<feature type="binding site" description="axial binding residue" evidence="8">
    <location>
        <position position="549"/>
    </location>
    <ligand>
        <name>heme</name>
        <dbReference type="ChEBI" id="CHEBI:30413"/>
    </ligand>
    <ligandPart>
        <name>Fe</name>
        <dbReference type="ChEBI" id="CHEBI:18248"/>
    </ligandPart>
</feature>
<evidence type="ECO:0000256" key="8">
    <source>
        <dbReference type="PIRSR" id="PIRSR602401-1"/>
    </source>
</evidence>
<dbReference type="EMBL" id="VCGU01000003">
    <property type="protein sequence ID" value="TRY78272.1"/>
    <property type="molecule type" value="Genomic_DNA"/>
</dbReference>
<sequence>CLICALANHHKVQYVLNTGQGFSGTPTKISTNTTATTNMAIGMNPLKPGESSESTWQPRPPGLIGLIADAVCEFEVLIMFMAVCVVLISLVPLLLKWSRPLKYITNKIWTLLGQPQDVAAKGIFDIPGPLSLPFLGSSWMYSRFGPFTRNKYHESNDSKYASFGPVVREEVLFNFPLIHLFEKADIENVIRNESEYPMRPPNEADVFYRRLRHDIYLNDGMVNLNGPKWHTLRSLLTPPLTNRKTLKSYSTQMNAIANDLMEHIQVERDNELGMVRDFKDLVYRTGLETVGTISLDRRMGFLHKEMNEETLLILESIKGYQTSSNEAMYGLPWWKYVPTRFSGVLTNLVYHKDNLFNAVGKIVDEALADERNNGSSYDDENSILKQLLKTPELDIRDVKASLVDYITAGVETIGNSIIFAISLIALHPKVQERLHQELDDSLRPGDDLTLEKINGLKYLKACILESFRMYPTASQIARILPQNTEVTGGYVLPMHSVVLCHQRLASLQDKNFTQAKKFAPERWMENSEVDFPVCERGLVFPFGAGKRICPGKRLAEQEIHVIVAKLFQKYSVTLVEEFQAEFNFLLTPSGSVPIRIRDRTLG</sequence>
<keyword evidence="10" id="KW-1133">Transmembrane helix</keyword>
<dbReference type="GO" id="GO:0016705">
    <property type="term" value="F:oxidoreductase activity, acting on paired donors, with incorporation or reduction of molecular oxygen"/>
    <property type="evidence" value="ECO:0007669"/>
    <property type="project" value="InterPro"/>
</dbReference>
<gene>
    <name evidence="11" type="ORF">TCAL_10649</name>
</gene>
<dbReference type="AlphaFoldDB" id="A0A553PKR4"/>
<dbReference type="PRINTS" id="PR00463">
    <property type="entry name" value="EP450I"/>
</dbReference>
<dbReference type="InterPro" id="IPR017972">
    <property type="entry name" value="Cyt_P450_CS"/>
</dbReference>
<dbReference type="PANTHER" id="PTHR24279">
    <property type="entry name" value="CYTOCHROME P450"/>
    <property type="match status" value="1"/>
</dbReference>
<comment type="similarity">
    <text evidence="2 9">Belongs to the cytochrome P450 family.</text>
</comment>
<dbReference type="InterPro" id="IPR002401">
    <property type="entry name" value="Cyt_P450_E_grp-I"/>
</dbReference>
<keyword evidence="5 9" id="KW-0560">Oxidoreductase</keyword>
<keyword evidence="12" id="KW-1185">Reference proteome</keyword>
<accession>A0A553PKR4</accession>
<dbReference type="InterPro" id="IPR001128">
    <property type="entry name" value="Cyt_P450"/>
</dbReference>
<keyword evidence="7 9" id="KW-0503">Monooxygenase</keyword>
<evidence type="ECO:0000256" key="4">
    <source>
        <dbReference type="ARBA" id="ARBA00022723"/>
    </source>
</evidence>
<evidence type="ECO:0000256" key="6">
    <source>
        <dbReference type="ARBA" id="ARBA00023004"/>
    </source>
</evidence>
<evidence type="ECO:0008006" key="13">
    <source>
        <dbReference type="Google" id="ProtNLM"/>
    </source>
</evidence>
<evidence type="ECO:0000313" key="11">
    <source>
        <dbReference type="EMBL" id="TRY78272.1"/>
    </source>
</evidence>
<dbReference type="PANTHER" id="PTHR24279:SF120">
    <property type="entry name" value="CYTOCHROME P450"/>
    <property type="match status" value="1"/>
</dbReference>
<keyword evidence="4 8" id="KW-0479">Metal-binding</keyword>
<dbReference type="STRING" id="6832.A0A553PKR4"/>
<dbReference type="PROSITE" id="PS00086">
    <property type="entry name" value="CYTOCHROME_P450"/>
    <property type="match status" value="1"/>
</dbReference>
<dbReference type="InterPro" id="IPR050479">
    <property type="entry name" value="CYP11_CYP27_families"/>
</dbReference>
<dbReference type="OMA" id="KQFCPER"/>
<reference evidence="11 12" key="1">
    <citation type="journal article" date="2018" name="Nat. Ecol. Evol.">
        <title>Genomic signatures of mitonuclear coevolution across populations of Tigriopus californicus.</title>
        <authorList>
            <person name="Barreto F.S."/>
            <person name="Watson E.T."/>
            <person name="Lima T.G."/>
            <person name="Willett C.S."/>
            <person name="Edmands S."/>
            <person name="Li W."/>
            <person name="Burton R.S."/>
        </authorList>
    </citation>
    <scope>NUCLEOTIDE SEQUENCE [LARGE SCALE GENOMIC DNA]</scope>
    <source>
        <strain evidence="11 12">San Diego</strain>
    </source>
</reference>
<keyword evidence="10" id="KW-0472">Membrane</keyword>
<evidence type="ECO:0000256" key="10">
    <source>
        <dbReference type="SAM" id="Phobius"/>
    </source>
</evidence>
<keyword evidence="10" id="KW-0812">Transmembrane</keyword>
<keyword evidence="6 8" id="KW-0408">Iron</keyword>
<dbReference type="Proteomes" id="UP000318571">
    <property type="component" value="Chromosome 11"/>
</dbReference>
<feature type="transmembrane region" description="Helical" evidence="10">
    <location>
        <begin position="76"/>
        <end position="95"/>
    </location>
</feature>
<dbReference type="Gene3D" id="1.10.630.10">
    <property type="entry name" value="Cytochrome P450"/>
    <property type="match status" value="1"/>
</dbReference>
<protein>
    <recommendedName>
        <fullName evidence="13">Cytochrome P450</fullName>
    </recommendedName>
</protein>